<reference evidence="3" key="1">
    <citation type="submission" date="2017-02" db="UniProtKB">
        <authorList>
            <consortium name="WormBaseParasite"/>
        </authorList>
    </citation>
    <scope>IDENTIFICATION</scope>
</reference>
<organism evidence="3">
    <name type="scientific">Angiostrongylus costaricensis</name>
    <name type="common">Nematode worm</name>
    <dbReference type="NCBI Taxonomy" id="334426"/>
    <lineage>
        <taxon>Eukaryota</taxon>
        <taxon>Metazoa</taxon>
        <taxon>Ecdysozoa</taxon>
        <taxon>Nematoda</taxon>
        <taxon>Chromadorea</taxon>
        <taxon>Rhabditida</taxon>
        <taxon>Rhabditina</taxon>
        <taxon>Rhabditomorpha</taxon>
        <taxon>Strongyloidea</taxon>
        <taxon>Metastrongylidae</taxon>
        <taxon>Angiostrongylus</taxon>
    </lineage>
</organism>
<dbReference type="EMBL" id="UYYA01000137">
    <property type="protein sequence ID" value="VDM52650.1"/>
    <property type="molecule type" value="Genomic_DNA"/>
</dbReference>
<sequence length="70" mass="8112">MEAIPKIEVKAYFYLAMKFDEFYVTIDEFVKTRRLLLNLNVETIRESAGQGQVFQKSTSIGRSACLSLFR</sequence>
<evidence type="ECO:0000313" key="1">
    <source>
        <dbReference type="EMBL" id="VDM52650.1"/>
    </source>
</evidence>
<proteinExistence type="predicted"/>
<name>A0A0R3PBJ2_ANGCS</name>
<gene>
    <name evidence="1" type="ORF">ACOC_LOCUS1065</name>
</gene>
<dbReference type="AlphaFoldDB" id="A0A0R3PBJ2"/>
<dbReference type="WBParaSite" id="ACOC_0000106401-mRNA-1">
    <property type="protein sequence ID" value="ACOC_0000106401-mRNA-1"/>
    <property type="gene ID" value="ACOC_0000106401"/>
</dbReference>
<keyword evidence="2" id="KW-1185">Reference proteome</keyword>
<dbReference type="Proteomes" id="UP000267027">
    <property type="component" value="Unassembled WGS sequence"/>
</dbReference>
<evidence type="ECO:0000313" key="2">
    <source>
        <dbReference type="Proteomes" id="UP000267027"/>
    </source>
</evidence>
<protein>
    <submittedName>
        <fullName evidence="3">Transcriptional regulator</fullName>
    </submittedName>
</protein>
<dbReference type="OrthoDB" id="340962at2759"/>
<accession>A0A0R3PBJ2</accession>
<reference evidence="1 2" key="2">
    <citation type="submission" date="2018-11" db="EMBL/GenBank/DDBJ databases">
        <authorList>
            <consortium name="Pathogen Informatics"/>
        </authorList>
    </citation>
    <scope>NUCLEOTIDE SEQUENCE [LARGE SCALE GENOMIC DNA]</scope>
    <source>
        <strain evidence="1 2">Costa Rica</strain>
    </source>
</reference>
<evidence type="ECO:0000313" key="3">
    <source>
        <dbReference type="WBParaSite" id="ACOC_0000106401-mRNA-1"/>
    </source>
</evidence>